<gene>
    <name evidence="2" type="ORF">H2LOC_009095</name>
</gene>
<dbReference type="InterPro" id="IPR039448">
    <property type="entry name" value="Beta_helix"/>
</dbReference>
<dbReference type="InterPro" id="IPR012334">
    <property type="entry name" value="Pectin_lyas_fold"/>
</dbReference>
<protein>
    <recommendedName>
        <fullName evidence="1">Right handed beta helix domain-containing protein</fullName>
    </recommendedName>
</protein>
<proteinExistence type="predicted"/>
<dbReference type="EMBL" id="CP046052">
    <property type="protein sequence ID" value="QGM45844.1"/>
    <property type="molecule type" value="Genomic_DNA"/>
</dbReference>
<reference evidence="2 3" key="1">
    <citation type="submission" date="2019-11" db="EMBL/GenBank/DDBJ databases">
        <title>The genome sequence of Methylocystis heyeri.</title>
        <authorList>
            <person name="Oshkin I.Y."/>
            <person name="Miroshnikov K."/>
            <person name="Dedysh S.N."/>
        </authorList>
    </citation>
    <scope>NUCLEOTIDE SEQUENCE [LARGE SCALE GENOMIC DNA]</scope>
    <source>
        <strain evidence="2 3">H2</strain>
    </source>
</reference>
<evidence type="ECO:0000313" key="2">
    <source>
        <dbReference type="EMBL" id="QGM45844.1"/>
    </source>
</evidence>
<dbReference type="Gene3D" id="2.160.20.10">
    <property type="entry name" value="Single-stranded right-handed beta-helix, Pectin lyase-like"/>
    <property type="match status" value="1"/>
</dbReference>
<dbReference type="AlphaFoldDB" id="A0A6B8KBS3"/>
<evidence type="ECO:0000313" key="3">
    <source>
        <dbReference type="Proteomes" id="UP000309061"/>
    </source>
</evidence>
<keyword evidence="3" id="KW-1185">Reference proteome</keyword>
<dbReference type="KEGG" id="mhey:H2LOC_009095"/>
<dbReference type="InterPro" id="IPR011050">
    <property type="entry name" value="Pectin_lyase_fold/virulence"/>
</dbReference>
<evidence type="ECO:0000259" key="1">
    <source>
        <dbReference type="Pfam" id="PF13229"/>
    </source>
</evidence>
<accession>A0A6B8KBS3</accession>
<feature type="domain" description="Right handed beta helix" evidence="1">
    <location>
        <begin position="422"/>
        <end position="552"/>
    </location>
</feature>
<sequence length="636" mass="66927">MTAPAIPPAAPATVTTTLAPSLNLSDAATNLARAQAAVNAGGDIYLLGSGVAYHSAPLVLGSNTRLHIDPRLTIRQAPGTNKNVIQSACYTRAWSTITGITWSSSTPMLATINIGGGFTAAHGDFIVVFGQKGTTDGAFTGNFRVVDATDPANPVVILRRMPAAAPTGTIKAKLGDHDLGIYGGTIDYDLANNSGPYAASADLHAIVLFGVANSNMDHVRTRNSGKFGTCIAASNYFVGREFDHNGASDAVKVYGPTFDAWIEGVHSDNGDDVVSLHTEESATYASYDISGGDVLGCTVKNVKSYRGYSVALYSTDPAWYTDDNIFDGVSYHPANAADSPKTMIRLLGPNSGAAYNGSLLIRDVQTHDRFAAQAFLIDDAGGTNNFDLITVEDLSTDRNATIGLDQAPVVIQGHTGSTVKLLNFRRCRFYMPATADYGIYVGAGQVFGEISFDDCYITCPSSSYGTLFYNTTSSIDKINFNNNKMDQGRALARFVSTMGNVPQIVVNNNYVNAKSVIEFYTSAKVHMAGNDVVGMSGAGLYILAGNVHVTVSSGGGNIFPAGNQVYSTQGTSDFTFVGNCADFSVDLSAAYVLRSDSVFIKNTNAALGTLGSAGLVTGHGTASGSWIATWNTSLNY</sequence>
<dbReference type="SUPFAM" id="SSF51126">
    <property type="entry name" value="Pectin lyase-like"/>
    <property type="match status" value="1"/>
</dbReference>
<organism evidence="2 3">
    <name type="scientific">Methylocystis heyeri</name>
    <dbReference type="NCBI Taxonomy" id="391905"/>
    <lineage>
        <taxon>Bacteria</taxon>
        <taxon>Pseudomonadati</taxon>
        <taxon>Pseudomonadota</taxon>
        <taxon>Alphaproteobacteria</taxon>
        <taxon>Hyphomicrobiales</taxon>
        <taxon>Methylocystaceae</taxon>
        <taxon>Methylocystis</taxon>
    </lineage>
</organism>
<dbReference type="Pfam" id="PF13229">
    <property type="entry name" value="Beta_helix"/>
    <property type="match status" value="1"/>
</dbReference>
<dbReference type="Proteomes" id="UP000309061">
    <property type="component" value="Chromosome"/>
</dbReference>
<name>A0A6B8KBS3_9HYPH</name>
<dbReference type="RefSeq" id="WP_136496115.1">
    <property type="nucleotide sequence ID" value="NZ_CP046052.1"/>
</dbReference>